<proteinExistence type="predicted"/>
<dbReference type="AlphaFoldDB" id="A0A6J7S590"/>
<dbReference type="Pfam" id="PF12172">
    <property type="entry name" value="zf-ChsH2"/>
    <property type="match status" value="1"/>
</dbReference>
<dbReference type="Pfam" id="PF01796">
    <property type="entry name" value="OB_ChsH2_C"/>
    <property type="match status" value="1"/>
</dbReference>
<feature type="domain" description="ChsH2 rubredoxin-like zinc ribbon" evidence="2">
    <location>
        <begin position="17"/>
        <end position="52"/>
    </location>
</feature>
<dbReference type="InterPro" id="IPR002878">
    <property type="entry name" value="ChsH2_C"/>
</dbReference>
<dbReference type="EMBL" id="CAFBMC010000004">
    <property type="protein sequence ID" value="CAB4888583.1"/>
    <property type="molecule type" value="Genomic_DNA"/>
</dbReference>
<gene>
    <name evidence="3" type="ORF">UFOPK3495_00151</name>
    <name evidence="4" type="ORF">UFOPK4237_00353</name>
</gene>
<reference evidence="4" key="1">
    <citation type="submission" date="2020-05" db="EMBL/GenBank/DDBJ databases">
        <authorList>
            <person name="Chiriac C."/>
            <person name="Salcher M."/>
            <person name="Ghai R."/>
            <person name="Kavagutti S V."/>
        </authorList>
    </citation>
    <scope>NUCLEOTIDE SEQUENCE</scope>
</reference>
<sequence length="138" mass="15623">MSGKLLPNPTPETRIYWEKTALNELWMPYCQTDGWVFPPRFHCPTCASTEFEWRQLSGRGTIASFIITHRGGAGYQDEVPYFIILVDLEEGPRLVGNLYGVPVEPTAVEVGMPVEVFFELRDGIHLPQWRPAGSKVTI</sequence>
<evidence type="ECO:0000259" key="1">
    <source>
        <dbReference type="Pfam" id="PF01796"/>
    </source>
</evidence>
<dbReference type="InterPro" id="IPR012340">
    <property type="entry name" value="NA-bd_OB-fold"/>
</dbReference>
<dbReference type="PANTHER" id="PTHR34075">
    <property type="entry name" value="BLR3430 PROTEIN"/>
    <property type="match status" value="1"/>
</dbReference>
<protein>
    <submittedName>
        <fullName evidence="4">Unannotated protein</fullName>
    </submittedName>
</protein>
<evidence type="ECO:0000313" key="3">
    <source>
        <dbReference type="EMBL" id="CAB4888583.1"/>
    </source>
</evidence>
<name>A0A6J7S590_9ZZZZ</name>
<evidence type="ECO:0000313" key="4">
    <source>
        <dbReference type="EMBL" id="CAB5035718.1"/>
    </source>
</evidence>
<organism evidence="4">
    <name type="scientific">freshwater metagenome</name>
    <dbReference type="NCBI Taxonomy" id="449393"/>
    <lineage>
        <taxon>unclassified sequences</taxon>
        <taxon>metagenomes</taxon>
        <taxon>ecological metagenomes</taxon>
    </lineage>
</organism>
<feature type="domain" description="ChsH2 C-terminal OB-fold" evidence="1">
    <location>
        <begin position="53"/>
        <end position="118"/>
    </location>
</feature>
<dbReference type="EMBL" id="CAFBPZ010000013">
    <property type="protein sequence ID" value="CAB5035718.1"/>
    <property type="molecule type" value="Genomic_DNA"/>
</dbReference>
<dbReference type="InterPro" id="IPR052513">
    <property type="entry name" value="Thioester_dehydratase-like"/>
</dbReference>
<dbReference type="InterPro" id="IPR022002">
    <property type="entry name" value="ChsH2_Znr"/>
</dbReference>
<dbReference type="PANTHER" id="PTHR34075:SF5">
    <property type="entry name" value="BLR3430 PROTEIN"/>
    <property type="match status" value="1"/>
</dbReference>
<dbReference type="SUPFAM" id="SSF50249">
    <property type="entry name" value="Nucleic acid-binding proteins"/>
    <property type="match status" value="1"/>
</dbReference>
<evidence type="ECO:0000259" key="2">
    <source>
        <dbReference type="Pfam" id="PF12172"/>
    </source>
</evidence>
<accession>A0A6J7S590</accession>